<evidence type="ECO:0000256" key="1">
    <source>
        <dbReference type="SAM" id="Phobius"/>
    </source>
</evidence>
<keyword evidence="1" id="KW-0812">Transmembrane</keyword>
<sequence length="147" mass="16255">MVPIVKKVSSYYNSYALAVLTIGYVLGELGHYLIGVTSKQTAIELDYGDKACQQNNTMFTRHDLPQQCAAVMEEESCVALSLNDTAYCEWNYNGLGIDYQILAGPTFILVFTIAGVFMGFAADKYNRVKMLTVCTLIFAVAIIARHC</sequence>
<protein>
    <submittedName>
        <fullName evidence="2">Uncharacterized protein</fullName>
    </submittedName>
</protein>
<organism evidence="2">
    <name type="scientific">Bactrocera dorsalis</name>
    <name type="common">Oriental fruit fly</name>
    <name type="synonym">Dacus dorsalis</name>
    <dbReference type="NCBI Taxonomy" id="27457"/>
    <lineage>
        <taxon>Eukaryota</taxon>
        <taxon>Metazoa</taxon>
        <taxon>Ecdysozoa</taxon>
        <taxon>Arthropoda</taxon>
        <taxon>Hexapoda</taxon>
        <taxon>Insecta</taxon>
        <taxon>Pterygota</taxon>
        <taxon>Neoptera</taxon>
        <taxon>Endopterygota</taxon>
        <taxon>Diptera</taxon>
        <taxon>Brachycera</taxon>
        <taxon>Muscomorpha</taxon>
        <taxon>Tephritoidea</taxon>
        <taxon>Tephritidae</taxon>
        <taxon>Bactrocera</taxon>
        <taxon>Bactrocera</taxon>
    </lineage>
</organism>
<keyword evidence="1" id="KW-0472">Membrane</keyword>
<evidence type="ECO:0000313" key="2">
    <source>
        <dbReference type="EMBL" id="JAC42040.1"/>
    </source>
</evidence>
<feature type="transmembrane region" description="Helical" evidence="1">
    <location>
        <begin position="12"/>
        <end position="34"/>
    </location>
</feature>
<name>A0A034VJP8_BACDO</name>
<dbReference type="EMBL" id="GAKP01016912">
    <property type="protein sequence ID" value="JAC42040.1"/>
    <property type="molecule type" value="Transcribed_RNA"/>
</dbReference>
<accession>A0A034VJP8</accession>
<proteinExistence type="predicted"/>
<reference evidence="2" key="1">
    <citation type="journal article" date="2014" name="BMC Genomics">
        <title>Characterizing the developmental transcriptome of the oriental fruit fly, Bactrocera dorsalis (Diptera: Tephritidae) through comparative genomic analysis with Drosophila melanogaster utilizing modENCODE datasets.</title>
        <authorList>
            <person name="Geib S.M."/>
            <person name="Calla B."/>
            <person name="Hall B."/>
            <person name="Hou S."/>
            <person name="Manoukis N.C."/>
        </authorList>
    </citation>
    <scope>NUCLEOTIDE SEQUENCE</scope>
    <source>
        <strain evidence="2">Punador</strain>
    </source>
</reference>
<dbReference type="OrthoDB" id="3639251at2759"/>
<dbReference type="AlphaFoldDB" id="A0A034VJP8"/>
<feature type="transmembrane region" description="Helical" evidence="1">
    <location>
        <begin position="99"/>
        <end position="121"/>
    </location>
</feature>
<dbReference type="SUPFAM" id="SSF103473">
    <property type="entry name" value="MFS general substrate transporter"/>
    <property type="match status" value="1"/>
</dbReference>
<keyword evidence="1" id="KW-1133">Transmembrane helix</keyword>
<dbReference type="InterPro" id="IPR036259">
    <property type="entry name" value="MFS_trans_sf"/>
</dbReference>